<dbReference type="PANTHER" id="PTHR13068:SF113">
    <property type="entry name" value="TRANSCRIPTION TERMINATION FACTOR MTEF18, MITOCHONDRIAL"/>
    <property type="match status" value="1"/>
</dbReference>
<dbReference type="SMART" id="SM00733">
    <property type="entry name" value="Mterf"/>
    <property type="match status" value="4"/>
</dbReference>
<accession>A0A9Q0JXT2</accession>
<organism evidence="4 5">
    <name type="scientific">Protea cynaroides</name>
    <dbReference type="NCBI Taxonomy" id="273540"/>
    <lineage>
        <taxon>Eukaryota</taxon>
        <taxon>Viridiplantae</taxon>
        <taxon>Streptophyta</taxon>
        <taxon>Embryophyta</taxon>
        <taxon>Tracheophyta</taxon>
        <taxon>Spermatophyta</taxon>
        <taxon>Magnoliopsida</taxon>
        <taxon>Proteales</taxon>
        <taxon>Proteaceae</taxon>
        <taxon>Protea</taxon>
    </lineage>
</organism>
<evidence type="ECO:0000256" key="2">
    <source>
        <dbReference type="ARBA" id="ARBA00022472"/>
    </source>
</evidence>
<dbReference type="InterPro" id="IPR038538">
    <property type="entry name" value="MTERF_sf"/>
</dbReference>
<reference evidence="4" key="1">
    <citation type="journal article" date="2023" name="Plant J.">
        <title>The genome of the king protea, Protea cynaroides.</title>
        <authorList>
            <person name="Chang J."/>
            <person name="Duong T.A."/>
            <person name="Schoeman C."/>
            <person name="Ma X."/>
            <person name="Roodt D."/>
            <person name="Barker N."/>
            <person name="Li Z."/>
            <person name="Van de Peer Y."/>
            <person name="Mizrachi E."/>
        </authorList>
    </citation>
    <scope>NUCLEOTIDE SEQUENCE</scope>
    <source>
        <tissue evidence="4">Young leaves</tissue>
    </source>
</reference>
<evidence type="ECO:0000256" key="3">
    <source>
        <dbReference type="ARBA" id="ARBA00022946"/>
    </source>
</evidence>
<protein>
    <submittedName>
        <fullName evidence="4">Uncharacterized protein</fullName>
    </submittedName>
</protein>
<keyword evidence="3" id="KW-0809">Transit peptide</keyword>
<evidence type="ECO:0000313" key="4">
    <source>
        <dbReference type="EMBL" id="KAJ4955427.1"/>
    </source>
</evidence>
<evidence type="ECO:0000256" key="1">
    <source>
        <dbReference type="ARBA" id="ARBA00007692"/>
    </source>
</evidence>
<comment type="caution">
    <text evidence="4">The sequence shown here is derived from an EMBL/GenBank/DDBJ whole genome shotgun (WGS) entry which is preliminary data.</text>
</comment>
<evidence type="ECO:0000313" key="5">
    <source>
        <dbReference type="Proteomes" id="UP001141806"/>
    </source>
</evidence>
<dbReference type="Proteomes" id="UP001141806">
    <property type="component" value="Unassembled WGS sequence"/>
</dbReference>
<proteinExistence type="inferred from homology"/>
<dbReference type="GO" id="GO:0006353">
    <property type="term" value="P:DNA-templated transcription termination"/>
    <property type="evidence" value="ECO:0007669"/>
    <property type="project" value="UniProtKB-KW"/>
</dbReference>
<gene>
    <name evidence="4" type="ORF">NE237_012210</name>
</gene>
<dbReference type="PANTHER" id="PTHR13068">
    <property type="entry name" value="CGI-12 PROTEIN-RELATED"/>
    <property type="match status" value="1"/>
</dbReference>
<keyword evidence="2" id="KW-0804">Transcription</keyword>
<dbReference type="GO" id="GO:0003676">
    <property type="term" value="F:nucleic acid binding"/>
    <property type="evidence" value="ECO:0007669"/>
    <property type="project" value="InterPro"/>
</dbReference>
<keyword evidence="5" id="KW-1185">Reference proteome</keyword>
<name>A0A9Q0JXT2_9MAGN</name>
<dbReference type="AlphaFoldDB" id="A0A9Q0JXT2"/>
<keyword evidence="2" id="KW-0806">Transcription termination</keyword>
<dbReference type="Pfam" id="PF02536">
    <property type="entry name" value="mTERF"/>
    <property type="match status" value="2"/>
</dbReference>
<comment type="similarity">
    <text evidence="1">Belongs to the mTERF family.</text>
</comment>
<dbReference type="OrthoDB" id="899381at2759"/>
<dbReference type="EMBL" id="JAMYWD010000011">
    <property type="protein sequence ID" value="KAJ4955427.1"/>
    <property type="molecule type" value="Genomic_DNA"/>
</dbReference>
<sequence length="569" mass="65680">MRFVPVSSVWLCCFISRHFSSSLALSKFPKLRKIPYRYRARTVEQAQQALTEYLHSTRSLSFTLSEHIGKNSVVALSDVISKVEFSTSNFFRNFQKFLRYNPIDEIEFFFESIGIPPSEINSFLSRNELFLSEDGNILKVAHVLFTFGFPWNMLGKLYKEEIFSIFGETPDALTARLKDFREFGFDNVSVAGICLAFPFVLGGDDELVGRIDALFDDLKMVFLDFGLASHFEWNVFSWCEICRKIRVFYALGCEMGKMGVLFGTRQNVFLQYSEEVLVQKVDFFCRVGVNKADVALLLLKNPEILNYDLEIPVITVLGFLKHIGLSKEQLNFVGLEYPYVLGRNKLGNLPNVMRAVDLLHWFSNKILNGEHQLLTDFVCSPDEDLDYEFKHHLERIKSAWNHKYKMGKLEFLLGIGFGENVSTMKVLSLLHGSRVELQERFDCLLQLGIEFCQLLKMITLRPGILNQNPDMVEQKVNFLCKDMGSSVQYLVVFPSYLCFDLENRIKPRFRFYMWLTEKGVFARDYSIASIIATSQKNFLARLHKVHPAAPKHYLECFSSKRSSDSDQET</sequence>
<dbReference type="Gene3D" id="1.25.70.10">
    <property type="entry name" value="Transcription termination factor 3, mitochondrial"/>
    <property type="match status" value="2"/>
</dbReference>
<keyword evidence="2" id="KW-0805">Transcription regulation</keyword>
<dbReference type="InterPro" id="IPR003690">
    <property type="entry name" value="MTERF"/>
</dbReference>